<dbReference type="SFLD" id="SFLDG01095">
    <property type="entry name" value="Uncharacterised_Radical_SAM_Su"/>
    <property type="match status" value="1"/>
</dbReference>
<dbReference type="PANTHER" id="PTHR43409:SF4">
    <property type="entry name" value="RADICAL SAM SUPERFAMILY PROTEIN"/>
    <property type="match status" value="1"/>
</dbReference>
<dbReference type="InterPro" id="IPR051198">
    <property type="entry name" value="BchE-like"/>
</dbReference>
<name>A0A9D8KEG7_9DELT</name>
<sequence length="290" mass="32219">MRYEGIVIRPPSEAGSLILQVTLGCSHNKCTFCPTYKKKKFKIRPLESIRADLKEVMGCGRIRRIFLADGDALIIPQKTLGPIFDSINEFIYGIDRIGIYGNVKSILRKTPEELKALKEKGLGIIYMGLESGDGEILKKVKKGTGPEDAVEAARRVREAGILLSVTVLMGLGGKNGSKRHALETGKILSEMNPDFVGALTLMIVPGTPLYEDLQKGTFVLPDQMGFLEELYLILKSINVNSCLFTSNHASNYLPLRVNLPDQKDEAISLIRNILDEERIDLLRPEYTRGL</sequence>
<evidence type="ECO:0000256" key="3">
    <source>
        <dbReference type="ARBA" id="ARBA00022723"/>
    </source>
</evidence>
<evidence type="ECO:0000256" key="1">
    <source>
        <dbReference type="ARBA" id="ARBA00001966"/>
    </source>
</evidence>
<keyword evidence="4" id="KW-0408">Iron</keyword>
<dbReference type="InterPro" id="IPR013785">
    <property type="entry name" value="Aldolase_TIM"/>
</dbReference>
<evidence type="ECO:0000256" key="4">
    <source>
        <dbReference type="ARBA" id="ARBA00023004"/>
    </source>
</evidence>
<feature type="domain" description="Radical SAM core" evidence="6">
    <location>
        <begin position="9"/>
        <end position="240"/>
    </location>
</feature>
<dbReference type="PANTHER" id="PTHR43409">
    <property type="entry name" value="ANAEROBIC MAGNESIUM-PROTOPORPHYRIN IX MONOMETHYL ESTER CYCLASE-RELATED"/>
    <property type="match status" value="1"/>
</dbReference>
<keyword evidence="3" id="KW-0479">Metal-binding</keyword>
<dbReference type="SFLD" id="SFLDS00029">
    <property type="entry name" value="Radical_SAM"/>
    <property type="match status" value="1"/>
</dbReference>
<dbReference type="Proteomes" id="UP000809273">
    <property type="component" value="Unassembled WGS sequence"/>
</dbReference>
<dbReference type="Pfam" id="PF04055">
    <property type="entry name" value="Radical_SAM"/>
    <property type="match status" value="1"/>
</dbReference>
<dbReference type="SMART" id="SM00729">
    <property type="entry name" value="Elp3"/>
    <property type="match status" value="1"/>
</dbReference>
<reference evidence="7" key="2">
    <citation type="submission" date="2021-01" db="EMBL/GenBank/DDBJ databases">
        <authorList>
            <person name="Hahn C.R."/>
            <person name="Youssef N.H."/>
            <person name="Elshahed M."/>
        </authorList>
    </citation>
    <scope>NUCLEOTIDE SEQUENCE</scope>
    <source>
        <strain evidence="7">Zod_Metabat.24</strain>
    </source>
</reference>
<dbReference type="GO" id="GO:0051536">
    <property type="term" value="F:iron-sulfur cluster binding"/>
    <property type="evidence" value="ECO:0007669"/>
    <property type="project" value="UniProtKB-KW"/>
</dbReference>
<dbReference type="CDD" id="cd01335">
    <property type="entry name" value="Radical_SAM"/>
    <property type="match status" value="1"/>
</dbReference>
<dbReference type="GO" id="GO:0046872">
    <property type="term" value="F:metal ion binding"/>
    <property type="evidence" value="ECO:0007669"/>
    <property type="project" value="UniProtKB-KW"/>
</dbReference>
<dbReference type="AlphaFoldDB" id="A0A9D8KEG7"/>
<dbReference type="SFLD" id="SFLDG01082">
    <property type="entry name" value="B12-binding_domain_containing"/>
    <property type="match status" value="1"/>
</dbReference>
<dbReference type="PROSITE" id="PS51918">
    <property type="entry name" value="RADICAL_SAM"/>
    <property type="match status" value="1"/>
</dbReference>
<comment type="cofactor">
    <cofactor evidence="1">
        <name>[4Fe-4S] cluster</name>
        <dbReference type="ChEBI" id="CHEBI:49883"/>
    </cofactor>
</comment>
<keyword evidence="2" id="KW-0949">S-adenosyl-L-methionine</keyword>
<dbReference type="InterPro" id="IPR006638">
    <property type="entry name" value="Elp3/MiaA/NifB-like_rSAM"/>
</dbReference>
<comment type="caution">
    <text evidence="7">The sequence shown here is derived from an EMBL/GenBank/DDBJ whole genome shotgun (WGS) entry which is preliminary data.</text>
</comment>
<dbReference type="GO" id="GO:0003824">
    <property type="term" value="F:catalytic activity"/>
    <property type="evidence" value="ECO:0007669"/>
    <property type="project" value="InterPro"/>
</dbReference>
<reference evidence="7" key="1">
    <citation type="journal article" date="2021" name="Environ. Microbiol.">
        <title>Genomic characterization of three novel Desulfobacterota classes expand the metabolic and phylogenetic diversity of the phylum.</title>
        <authorList>
            <person name="Murphy C.L."/>
            <person name="Biggerstaff J."/>
            <person name="Eichhorn A."/>
            <person name="Ewing E."/>
            <person name="Shahan R."/>
            <person name="Soriano D."/>
            <person name="Stewart S."/>
            <person name="VanMol K."/>
            <person name="Walker R."/>
            <person name="Walters P."/>
            <person name="Elshahed M.S."/>
            <person name="Youssef N.H."/>
        </authorList>
    </citation>
    <scope>NUCLEOTIDE SEQUENCE</scope>
    <source>
        <strain evidence="7">Zod_Metabat.24</strain>
    </source>
</reference>
<accession>A0A9D8KEG7</accession>
<dbReference type="PROSITE" id="PS51257">
    <property type="entry name" value="PROKAR_LIPOPROTEIN"/>
    <property type="match status" value="1"/>
</dbReference>
<evidence type="ECO:0000256" key="2">
    <source>
        <dbReference type="ARBA" id="ARBA00022691"/>
    </source>
</evidence>
<evidence type="ECO:0000313" key="7">
    <source>
        <dbReference type="EMBL" id="MBN1572577.1"/>
    </source>
</evidence>
<dbReference type="EMBL" id="JAFGIX010000025">
    <property type="protein sequence ID" value="MBN1572577.1"/>
    <property type="molecule type" value="Genomic_DNA"/>
</dbReference>
<dbReference type="Gene3D" id="3.20.20.70">
    <property type="entry name" value="Aldolase class I"/>
    <property type="match status" value="1"/>
</dbReference>
<keyword evidence="5" id="KW-0411">Iron-sulfur</keyword>
<organism evidence="7 8">
    <name type="scientific">Candidatus Zymogenus saltonus</name>
    <dbReference type="NCBI Taxonomy" id="2844893"/>
    <lineage>
        <taxon>Bacteria</taxon>
        <taxon>Deltaproteobacteria</taxon>
        <taxon>Candidatus Zymogenia</taxon>
        <taxon>Candidatus Zymogeniales</taxon>
        <taxon>Candidatus Zymogenaceae</taxon>
        <taxon>Candidatus Zymogenus</taxon>
    </lineage>
</organism>
<dbReference type="InterPro" id="IPR058240">
    <property type="entry name" value="rSAM_sf"/>
</dbReference>
<dbReference type="SUPFAM" id="SSF102114">
    <property type="entry name" value="Radical SAM enzymes"/>
    <property type="match status" value="1"/>
</dbReference>
<gene>
    <name evidence="7" type="ORF">JW984_05195</name>
</gene>
<dbReference type="InterPro" id="IPR007197">
    <property type="entry name" value="rSAM"/>
</dbReference>
<protein>
    <submittedName>
        <fullName evidence="7">B12-binding domain-containing radical SAM protein</fullName>
    </submittedName>
</protein>
<evidence type="ECO:0000313" key="8">
    <source>
        <dbReference type="Proteomes" id="UP000809273"/>
    </source>
</evidence>
<evidence type="ECO:0000256" key="5">
    <source>
        <dbReference type="ARBA" id="ARBA00023014"/>
    </source>
</evidence>
<proteinExistence type="predicted"/>
<evidence type="ECO:0000259" key="6">
    <source>
        <dbReference type="PROSITE" id="PS51918"/>
    </source>
</evidence>